<organism evidence="3 4">
    <name type="scientific">Enterococcus entomosocium</name>
    <dbReference type="NCBI Taxonomy" id="3034352"/>
    <lineage>
        <taxon>Bacteria</taxon>
        <taxon>Bacillati</taxon>
        <taxon>Bacillota</taxon>
        <taxon>Bacilli</taxon>
        <taxon>Lactobacillales</taxon>
        <taxon>Enterococcaceae</taxon>
        <taxon>Enterococcus</taxon>
    </lineage>
</organism>
<dbReference type="NCBIfam" id="TIGR01877">
    <property type="entry name" value="cas_cas6"/>
    <property type="match status" value="1"/>
</dbReference>
<protein>
    <submittedName>
        <fullName evidence="3">CRISPR-associated endoribonuclease Cas6</fullName>
    </submittedName>
</protein>
<dbReference type="EMBL" id="JBFDTB010000015">
    <property type="protein sequence ID" value="MEW3466404.1"/>
    <property type="molecule type" value="Genomic_DNA"/>
</dbReference>
<dbReference type="InterPro" id="IPR049435">
    <property type="entry name" value="Cas_Cas6_C"/>
</dbReference>
<dbReference type="Proteomes" id="UP001554047">
    <property type="component" value="Unassembled WGS sequence"/>
</dbReference>
<keyword evidence="1" id="KW-0051">Antiviral defense</keyword>
<comment type="caution">
    <text evidence="3">The sequence shown here is derived from an EMBL/GenBank/DDBJ whole genome shotgun (WGS) entry which is preliminary data.</text>
</comment>
<dbReference type="CDD" id="cd21140">
    <property type="entry name" value="Cas6_I-like"/>
    <property type="match status" value="1"/>
</dbReference>
<dbReference type="InterPro" id="IPR010156">
    <property type="entry name" value="CRISPR-assoc_prot_Cas6"/>
</dbReference>
<evidence type="ECO:0000256" key="1">
    <source>
        <dbReference type="ARBA" id="ARBA00023118"/>
    </source>
</evidence>
<dbReference type="Gene3D" id="3.30.70.1900">
    <property type="match status" value="1"/>
</dbReference>
<evidence type="ECO:0000313" key="3">
    <source>
        <dbReference type="EMBL" id="MEW3466404.1"/>
    </source>
</evidence>
<keyword evidence="4" id="KW-1185">Reference proteome</keyword>
<proteinExistence type="predicted"/>
<accession>A0ABV3MG38</accession>
<sequence>MRFRINLEVQSPRDEVEIPIKYQSIFLSLLKRGLENAAPEIYQTLYQQNKEKLFSQAIIFKGATFEKEKIRLNTSTITYLFSTPKADLAMAVYNAFIFLKGMKAVPFVGDSKIVVKSVSSIYQEPITEKQVVFQAVSPILARDHNRETRKDWFLAFSDENYEAVLKQNLVNRLVPEMGNGIKYDIDHLKIKPLNMKKTVTKAYEKFYQGAIGTIELTGEPYLLNVIRDVGLGAKTGLYFGYLNQLKQGGERNG</sequence>
<reference evidence="3 4" key="1">
    <citation type="submission" date="2024-05" db="EMBL/GenBank/DDBJ databases">
        <title>Human gut microbiome strain richness.</title>
        <authorList>
            <person name="Chen-Liaw A."/>
        </authorList>
    </citation>
    <scope>NUCLEOTIDE SEQUENCE [LARGE SCALE GENOMIC DNA]</scope>
    <source>
        <strain evidence="3 4">J1100102st1_G3_J1100102_180507</strain>
    </source>
</reference>
<gene>
    <name evidence="3" type="primary">cas6</name>
    <name evidence="3" type="ORF">AB1I55_09905</name>
</gene>
<dbReference type="PANTHER" id="PTHR36984">
    <property type="entry name" value="CRISPR-ASSOCIATED ENDORIBONUCLEASE CAS6 1"/>
    <property type="match status" value="1"/>
</dbReference>
<dbReference type="RefSeq" id="WP_196044387.1">
    <property type="nucleotide sequence ID" value="NZ_JBFDTA010000010.1"/>
</dbReference>
<dbReference type="PANTHER" id="PTHR36984:SF3">
    <property type="entry name" value="CRISPR-ASSOCIATED ENDORIBONUCLEASE CAS6"/>
    <property type="match status" value="1"/>
</dbReference>
<evidence type="ECO:0000313" key="4">
    <source>
        <dbReference type="Proteomes" id="UP001554047"/>
    </source>
</evidence>
<dbReference type="Pfam" id="PF01881">
    <property type="entry name" value="Cas_Cas6_C"/>
    <property type="match status" value="1"/>
</dbReference>
<name>A0ABV3MG38_9ENTE</name>
<dbReference type="Gene3D" id="3.30.70.1890">
    <property type="match status" value="1"/>
</dbReference>
<evidence type="ECO:0000259" key="2">
    <source>
        <dbReference type="Pfam" id="PF01881"/>
    </source>
</evidence>
<feature type="domain" description="CRISPR associated protein Cas6 C-terminal" evidence="2">
    <location>
        <begin position="125"/>
        <end position="243"/>
    </location>
</feature>
<dbReference type="InterPro" id="IPR045747">
    <property type="entry name" value="CRISPR-assoc_prot_Cas6_N_sf"/>
</dbReference>